<dbReference type="RefSeq" id="XP_024725151.1">
    <property type="nucleotide sequence ID" value="XM_024863295.1"/>
</dbReference>
<accession>A0A2T3BE07</accession>
<protein>
    <submittedName>
        <fullName evidence="2">Uncharacterized protein</fullName>
    </submittedName>
</protein>
<evidence type="ECO:0000313" key="3">
    <source>
        <dbReference type="Proteomes" id="UP000241818"/>
    </source>
</evidence>
<dbReference type="Proteomes" id="UP000241818">
    <property type="component" value="Unassembled WGS sequence"/>
</dbReference>
<name>A0A2T3BE07_AMORE</name>
<feature type="compositionally biased region" description="Basic residues" evidence="1">
    <location>
        <begin position="60"/>
        <end position="73"/>
    </location>
</feature>
<gene>
    <name evidence="2" type="ORF">M430DRAFT_156450</name>
</gene>
<dbReference type="GeneID" id="36571376"/>
<sequence>MLMIPTTMNTLLPRPTRVAAPIMQIPPTSPLRRRERLPQPREAMPRQREDTLHPREATHHIPHNPQRIRHPRPQSRPITLKITRRTTRMLTQPREQVTITCSPFRLPII</sequence>
<proteinExistence type="predicted"/>
<keyword evidence="3" id="KW-1185">Reference proteome</keyword>
<feature type="compositionally biased region" description="Basic and acidic residues" evidence="1">
    <location>
        <begin position="36"/>
        <end position="59"/>
    </location>
</feature>
<evidence type="ECO:0000313" key="2">
    <source>
        <dbReference type="EMBL" id="PSS27626.1"/>
    </source>
</evidence>
<dbReference type="AlphaFoldDB" id="A0A2T3BE07"/>
<reference evidence="2 3" key="1">
    <citation type="journal article" date="2018" name="New Phytol.">
        <title>Comparative genomics and transcriptomics depict ericoid mycorrhizal fungi as versatile saprotrophs and plant mutualists.</title>
        <authorList>
            <person name="Martino E."/>
            <person name="Morin E."/>
            <person name="Grelet G.A."/>
            <person name="Kuo A."/>
            <person name="Kohler A."/>
            <person name="Daghino S."/>
            <person name="Barry K.W."/>
            <person name="Cichocki N."/>
            <person name="Clum A."/>
            <person name="Dockter R.B."/>
            <person name="Hainaut M."/>
            <person name="Kuo R.C."/>
            <person name="LaButti K."/>
            <person name="Lindahl B.D."/>
            <person name="Lindquist E.A."/>
            <person name="Lipzen A."/>
            <person name="Khouja H.R."/>
            <person name="Magnuson J."/>
            <person name="Murat C."/>
            <person name="Ohm R.A."/>
            <person name="Singer S.W."/>
            <person name="Spatafora J.W."/>
            <person name="Wang M."/>
            <person name="Veneault-Fourrey C."/>
            <person name="Henrissat B."/>
            <person name="Grigoriev I.V."/>
            <person name="Martin F.M."/>
            <person name="Perotto S."/>
        </authorList>
    </citation>
    <scope>NUCLEOTIDE SEQUENCE [LARGE SCALE GENOMIC DNA]</scope>
    <source>
        <strain evidence="2 3">ATCC 22711</strain>
    </source>
</reference>
<dbReference type="InParanoid" id="A0A2T3BE07"/>
<dbReference type="EMBL" id="KZ679006">
    <property type="protein sequence ID" value="PSS27626.1"/>
    <property type="molecule type" value="Genomic_DNA"/>
</dbReference>
<organism evidence="2 3">
    <name type="scientific">Amorphotheca resinae ATCC 22711</name>
    <dbReference type="NCBI Taxonomy" id="857342"/>
    <lineage>
        <taxon>Eukaryota</taxon>
        <taxon>Fungi</taxon>
        <taxon>Dikarya</taxon>
        <taxon>Ascomycota</taxon>
        <taxon>Pezizomycotina</taxon>
        <taxon>Leotiomycetes</taxon>
        <taxon>Helotiales</taxon>
        <taxon>Amorphothecaceae</taxon>
        <taxon>Amorphotheca</taxon>
    </lineage>
</organism>
<feature type="region of interest" description="Disordered" evidence="1">
    <location>
        <begin position="27"/>
        <end position="78"/>
    </location>
</feature>
<evidence type="ECO:0000256" key="1">
    <source>
        <dbReference type="SAM" id="MobiDB-lite"/>
    </source>
</evidence>